<evidence type="ECO:0000313" key="5">
    <source>
        <dbReference type="EMBL" id="HIU91603.1"/>
    </source>
</evidence>
<dbReference type="EMBL" id="DVOD01000007">
    <property type="protein sequence ID" value="HIU91603.1"/>
    <property type="molecule type" value="Genomic_DNA"/>
</dbReference>
<gene>
    <name evidence="5" type="ORF">IAD26_00565</name>
</gene>
<evidence type="ECO:0000256" key="4">
    <source>
        <dbReference type="SAM" id="SignalP"/>
    </source>
</evidence>
<reference evidence="5" key="1">
    <citation type="submission" date="2020-10" db="EMBL/GenBank/DDBJ databases">
        <authorList>
            <person name="Gilroy R."/>
        </authorList>
    </citation>
    <scope>NUCLEOTIDE SEQUENCE</scope>
    <source>
        <strain evidence="5">CHK154-7741</strain>
    </source>
</reference>
<sequence>MKKLLTNIGLTLGLSLILAAGAANSAFAYSTEGAMYYNEGLDLYSRGEYAKALQSFKTAVAKDPDFIDAYYNMGALYEYLKSYNSAIASYSKIYQLDPNDKETVLKLSELYFKLGNYERALFYITKINENDDLYGKAQSLKNQIVVASQKAAAKNALANNNSANETNKTIVDKFSGPTGLAIDSKGILYVASYTDNSIYKVMPNGQSQLFSKSPLLGGPIGLAFDSMDNLYVANYAKSNILKINKAGQVYTFMNKITNPYYLIIKGNYMYITEQGNNTVIKYKLY</sequence>
<keyword evidence="4" id="KW-0732">Signal</keyword>
<accession>A0A9D1MXZ5</accession>
<evidence type="ECO:0000256" key="1">
    <source>
        <dbReference type="ARBA" id="ARBA00022737"/>
    </source>
</evidence>
<dbReference type="InterPro" id="IPR011990">
    <property type="entry name" value="TPR-like_helical_dom_sf"/>
</dbReference>
<evidence type="ECO:0000313" key="6">
    <source>
        <dbReference type="Proteomes" id="UP000886748"/>
    </source>
</evidence>
<dbReference type="Gene3D" id="2.120.10.30">
    <property type="entry name" value="TolB, C-terminal domain"/>
    <property type="match status" value="1"/>
</dbReference>
<feature type="repeat" description="TPR" evidence="3">
    <location>
        <begin position="33"/>
        <end position="66"/>
    </location>
</feature>
<dbReference type="Gene3D" id="1.25.40.10">
    <property type="entry name" value="Tetratricopeptide repeat domain"/>
    <property type="match status" value="1"/>
</dbReference>
<dbReference type="PROSITE" id="PS50293">
    <property type="entry name" value="TPR_REGION"/>
    <property type="match status" value="1"/>
</dbReference>
<dbReference type="SUPFAM" id="SSF101898">
    <property type="entry name" value="NHL repeat"/>
    <property type="match status" value="1"/>
</dbReference>
<dbReference type="PANTHER" id="PTHR44858">
    <property type="entry name" value="TETRATRICOPEPTIDE REPEAT PROTEIN 6"/>
    <property type="match status" value="1"/>
</dbReference>
<reference evidence="5" key="2">
    <citation type="journal article" date="2021" name="PeerJ">
        <title>Extensive microbial diversity within the chicken gut microbiome revealed by metagenomics and culture.</title>
        <authorList>
            <person name="Gilroy R."/>
            <person name="Ravi A."/>
            <person name="Getino M."/>
            <person name="Pursley I."/>
            <person name="Horton D.L."/>
            <person name="Alikhan N.F."/>
            <person name="Baker D."/>
            <person name="Gharbi K."/>
            <person name="Hall N."/>
            <person name="Watson M."/>
            <person name="Adriaenssens E.M."/>
            <person name="Foster-Nyarko E."/>
            <person name="Jarju S."/>
            <person name="Secka A."/>
            <person name="Antonio M."/>
            <person name="Oren A."/>
            <person name="Chaudhuri R.R."/>
            <person name="La Ragione R."/>
            <person name="Hildebrand F."/>
            <person name="Pallen M.J."/>
        </authorList>
    </citation>
    <scope>NUCLEOTIDE SEQUENCE</scope>
    <source>
        <strain evidence="5">CHK154-7741</strain>
    </source>
</reference>
<dbReference type="Gene3D" id="2.40.10.500">
    <property type="match status" value="1"/>
</dbReference>
<dbReference type="InterPro" id="IPR019734">
    <property type="entry name" value="TPR_rpt"/>
</dbReference>
<dbReference type="SUPFAM" id="SSF48452">
    <property type="entry name" value="TPR-like"/>
    <property type="match status" value="1"/>
</dbReference>
<evidence type="ECO:0000256" key="3">
    <source>
        <dbReference type="PROSITE-ProRule" id="PRU00339"/>
    </source>
</evidence>
<dbReference type="SMART" id="SM00028">
    <property type="entry name" value="TPR"/>
    <property type="match status" value="2"/>
</dbReference>
<feature type="chain" id="PRO_5039096049" evidence="4">
    <location>
        <begin position="29"/>
        <end position="285"/>
    </location>
</feature>
<comment type="caution">
    <text evidence="5">The sequence shown here is derived from an EMBL/GenBank/DDBJ whole genome shotgun (WGS) entry which is preliminary data.</text>
</comment>
<name>A0A9D1MXZ5_9CLOT</name>
<organism evidence="5 6">
    <name type="scientific">Candidatus Limenecus avicola</name>
    <dbReference type="NCBI Taxonomy" id="2840847"/>
    <lineage>
        <taxon>Bacteria</taxon>
        <taxon>Bacillati</taxon>
        <taxon>Bacillota</taxon>
        <taxon>Clostridia</taxon>
        <taxon>Eubacteriales</taxon>
        <taxon>Clostridiaceae</taxon>
        <taxon>Clostridiaceae incertae sedis</taxon>
        <taxon>Candidatus Limenecus</taxon>
    </lineage>
</organism>
<protein>
    <submittedName>
        <fullName evidence="5">Tetratricopeptide repeat protein</fullName>
    </submittedName>
</protein>
<feature type="signal peptide" evidence="4">
    <location>
        <begin position="1"/>
        <end position="28"/>
    </location>
</feature>
<evidence type="ECO:0000256" key="2">
    <source>
        <dbReference type="ARBA" id="ARBA00022803"/>
    </source>
</evidence>
<dbReference type="InterPro" id="IPR011042">
    <property type="entry name" value="6-blade_b-propeller_TolB-like"/>
</dbReference>
<dbReference type="PROSITE" id="PS50005">
    <property type="entry name" value="TPR"/>
    <property type="match status" value="2"/>
</dbReference>
<feature type="repeat" description="TPR" evidence="3">
    <location>
        <begin position="67"/>
        <end position="100"/>
    </location>
</feature>
<keyword evidence="2 3" id="KW-0802">TPR repeat</keyword>
<dbReference type="PANTHER" id="PTHR44858:SF1">
    <property type="entry name" value="UDP-N-ACETYLGLUCOSAMINE--PEPTIDE N-ACETYLGLUCOSAMINYLTRANSFERASE SPINDLY-RELATED"/>
    <property type="match status" value="1"/>
</dbReference>
<dbReference type="Proteomes" id="UP000886748">
    <property type="component" value="Unassembled WGS sequence"/>
</dbReference>
<proteinExistence type="predicted"/>
<keyword evidence="1" id="KW-0677">Repeat</keyword>
<dbReference type="Pfam" id="PF14559">
    <property type="entry name" value="TPR_19"/>
    <property type="match status" value="1"/>
</dbReference>
<dbReference type="AlphaFoldDB" id="A0A9D1MXZ5"/>
<dbReference type="InterPro" id="IPR050498">
    <property type="entry name" value="Ycf3"/>
</dbReference>
<dbReference type="Pfam" id="PF13414">
    <property type="entry name" value="TPR_11"/>
    <property type="match status" value="1"/>
</dbReference>